<dbReference type="AlphaFoldDB" id="A0A382CTK4"/>
<dbReference type="EMBL" id="UINC01036075">
    <property type="protein sequence ID" value="SVB29490.1"/>
    <property type="molecule type" value="Genomic_DNA"/>
</dbReference>
<proteinExistence type="predicted"/>
<protein>
    <submittedName>
        <fullName evidence="1">Uncharacterized protein</fullName>
    </submittedName>
</protein>
<organism evidence="1">
    <name type="scientific">marine metagenome</name>
    <dbReference type="NCBI Taxonomy" id="408172"/>
    <lineage>
        <taxon>unclassified sequences</taxon>
        <taxon>metagenomes</taxon>
        <taxon>ecological metagenomes</taxon>
    </lineage>
</organism>
<evidence type="ECO:0000313" key="1">
    <source>
        <dbReference type="EMBL" id="SVB29490.1"/>
    </source>
</evidence>
<reference evidence="1" key="1">
    <citation type="submission" date="2018-05" db="EMBL/GenBank/DDBJ databases">
        <authorList>
            <person name="Lanie J.A."/>
            <person name="Ng W.-L."/>
            <person name="Kazmierczak K.M."/>
            <person name="Andrzejewski T.M."/>
            <person name="Davidsen T.M."/>
            <person name="Wayne K.J."/>
            <person name="Tettelin H."/>
            <person name="Glass J.I."/>
            <person name="Rusch D."/>
            <person name="Podicherti R."/>
            <person name="Tsui H.-C.T."/>
            <person name="Winkler M.E."/>
        </authorList>
    </citation>
    <scope>NUCLEOTIDE SEQUENCE</scope>
</reference>
<gene>
    <name evidence="1" type="ORF">METZ01_LOCUS182344</name>
</gene>
<sequence>MVRHFTLLLFIGLVFWGCATVHQPIGMDSNKTNKFSIGELNKYRTDDSKTKFYFQLSLEQAFDIITSTCFDLDIPLYYPLKDDSQQIIKIKSGNFVAKLGLDCGKEGTAGAFGHGSDLASGLLEVYLEKVDADNISVEIKTIYSRTQSTGGQHSYTQNLYFESTGRNEIIVLDNLLKYEKSK</sequence>
<accession>A0A382CTK4</accession>
<name>A0A382CTK4_9ZZZZ</name>